<evidence type="ECO:0000256" key="2">
    <source>
        <dbReference type="SAM" id="SignalP"/>
    </source>
</evidence>
<feature type="region of interest" description="Disordered" evidence="1">
    <location>
        <begin position="107"/>
        <end position="142"/>
    </location>
</feature>
<keyword evidence="4" id="KW-1185">Reference proteome</keyword>
<protein>
    <recommendedName>
        <fullName evidence="5">Lipoprotein</fullName>
    </recommendedName>
</protein>
<evidence type="ECO:0000313" key="4">
    <source>
        <dbReference type="Proteomes" id="UP000321424"/>
    </source>
</evidence>
<feature type="chain" id="PRO_5022043071" description="Lipoprotein" evidence="2">
    <location>
        <begin position="30"/>
        <end position="180"/>
    </location>
</feature>
<dbReference type="PROSITE" id="PS51257">
    <property type="entry name" value="PROKAR_LIPOPROTEIN"/>
    <property type="match status" value="1"/>
</dbReference>
<evidence type="ECO:0008006" key="5">
    <source>
        <dbReference type="Google" id="ProtNLM"/>
    </source>
</evidence>
<feature type="signal peptide" evidence="2">
    <location>
        <begin position="1"/>
        <end position="29"/>
    </location>
</feature>
<organism evidence="3 4">
    <name type="scientific">Nocardia ninae NBRC 108245</name>
    <dbReference type="NCBI Taxonomy" id="1210091"/>
    <lineage>
        <taxon>Bacteria</taxon>
        <taxon>Bacillati</taxon>
        <taxon>Actinomycetota</taxon>
        <taxon>Actinomycetes</taxon>
        <taxon>Mycobacteriales</taxon>
        <taxon>Nocardiaceae</taxon>
        <taxon>Nocardia</taxon>
    </lineage>
</organism>
<name>A0A511MAK1_9NOCA</name>
<keyword evidence="2" id="KW-0732">Signal</keyword>
<sequence>MSPSYRSTGAAILAGAVLGACIIAAPSSARPDPAGDNARITCDENGQVAWLNVGIGEKALPVGWQATIFFSGCSGPDISLIKPKPISMALAGTEKVACDGPVEEHKGTGAITWSDGTTSKISQTSKGQTKSDGSGPGDFPIKIESGHFKGHSAVDSNDVKVKGTCPGVTAGVLTGKFYIF</sequence>
<gene>
    <name evidence="3" type="ORF">NN4_21380</name>
</gene>
<evidence type="ECO:0000256" key="1">
    <source>
        <dbReference type="SAM" id="MobiDB-lite"/>
    </source>
</evidence>
<dbReference type="OrthoDB" id="4571417at2"/>
<dbReference type="RefSeq" id="WP_147129727.1">
    <property type="nucleotide sequence ID" value="NZ_BJXA01000010.1"/>
</dbReference>
<feature type="compositionally biased region" description="Polar residues" evidence="1">
    <location>
        <begin position="114"/>
        <end position="132"/>
    </location>
</feature>
<dbReference type="EMBL" id="BJXA01000010">
    <property type="protein sequence ID" value="GEM37619.1"/>
    <property type="molecule type" value="Genomic_DNA"/>
</dbReference>
<reference evidence="3 4" key="1">
    <citation type="submission" date="2019-07" db="EMBL/GenBank/DDBJ databases">
        <title>Whole genome shotgun sequence of Nocardia ninae NBRC 108245.</title>
        <authorList>
            <person name="Hosoyama A."/>
            <person name="Uohara A."/>
            <person name="Ohji S."/>
            <person name="Ichikawa N."/>
        </authorList>
    </citation>
    <scope>NUCLEOTIDE SEQUENCE [LARGE SCALE GENOMIC DNA]</scope>
    <source>
        <strain evidence="3 4">NBRC 108245</strain>
    </source>
</reference>
<dbReference type="Proteomes" id="UP000321424">
    <property type="component" value="Unassembled WGS sequence"/>
</dbReference>
<comment type="caution">
    <text evidence="3">The sequence shown here is derived from an EMBL/GenBank/DDBJ whole genome shotgun (WGS) entry which is preliminary data.</text>
</comment>
<evidence type="ECO:0000313" key="3">
    <source>
        <dbReference type="EMBL" id="GEM37619.1"/>
    </source>
</evidence>
<dbReference type="AlphaFoldDB" id="A0A511MAK1"/>
<proteinExistence type="predicted"/>
<accession>A0A511MAK1</accession>